<dbReference type="PROSITE" id="PS50828">
    <property type="entry name" value="SMR"/>
    <property type="match status" value="1"/>
</dbReference>
<dbReference type="EMBL" id="PVTT01000002">
    <property type="protein sequence ID" value="PRY93137.1"/>
    <property type="molecule type" value="Genomic_DNA"/>
</dbReference>
<keyword evidence="3" id="KW-0540">Nuclease</keyword>
<sequence length="194" mass="20599">MSRRRRQGLSAEDRALWEVVASGVERMHPAPPRPRAPKPSPVRPAPEGPAPVPAFRVGAKAPAVRPFPDLAAPGSSPGPSPGSLAMDAKKARRLRRGALRPEARIDLHGMTLDAAHPALLGFVARAHGEGRRLVLVITGKGRAGAAAGGRGALRRQVPFWLAQGPLAALVQQVMPAHRRHGGDGALYVYLRRGR</sequence>
<reference evidence="3 4" key="1">
    <citation type="submission" date="2018-03" db="EMBL/GenBank/DDBJ databases">
        <title>Genomic Encyclopedia of Archaeal and Bacterial Type Strains, Phase II (KMG-II): from individual species to whole genera.</title>
        <authorList>
            <person name="Goeker M."/>
        </authorList>
    </citation>
    <scope>NUCLEOTIDE SEQUENCE [LARGE SCALE GENOMIC DNA]</scope>
    <source>
        <strain evidence="3 4">DSM 29318</strain>
    </source>
</reference>
<protein>
    <submittedName>
        <fullName evidence="3">DNA-nicking Smr family endonuclease</fullName>
    </submittedName>
</protein>
<feature type="compositionally biased region" description="Low complexity" evidence="1">
    <location>
        <begin position="73"/>
        <end position="83"/>
    </location>
</feature>
<evidence type="ECO:0000259" key="2">
    <source>
        <dbReference type="PROSITE" id="PS50828"/>
    </source>
</evidence>
<dbReference type="AlphaFoldDB" id="A0A2T0X2J9"/>
<dbReference type="PANTHER" id="PTHR35562">
    <property type="entry name" value="DNA ENDONUCLEASE SMRA-RELATED"/>
    <property type="match status" value="1"/>
</dbReference>
<feature type="domain" description="Smr" evidence="2">
    <location>
        <begin position="105"/>
        <end position="191"/>
    </location>
</feature>
<dbReference type="SMART" id="SM00463">
    <property type="entry name" value="SMR"/>
    <property type="match status" value="1"/>
</dbReference>
<dbReference type="Proteomes" id="UP000238801">
    <property type="component" value="Unassembled WGS sequence"/>
</dbReference>
<evidence type="ECO:0000313" key="3">
    <source>
        <dbReference type="EMBL" id="PRY93137.1"/>
    </source>
</evidence>
<feature type="compositionally biased region" description="Pro residues" evidence="1">
    <location>
        <begin position="29"/>
        <end position="52"/>
    </location>
</feature>
<keyword evidence="3" id="KW-0255">Endonuclease</keyword>
<comment type="caution">
    <text evidence="3">The sequence shown here is derived from an EMBL/GenBank/DDBJ whole genome shotgun (WGS) entry which is preliminary data.</text>
</comment>
<organism evidence="3 4">
    <name type="scientific">Hasllibacter halocynthiae</name>
    <dbReference type="NCBI Taxonomy" id="595589"/>
    <lineage>
        <taxon>Bacteria</taxon>
        <taxon>Pseudomonadati</taxon>
        <taxon>Pseudomonadota</taxon>
        <taxon>Alphaproteobacteria</taxon>
        <taxon>Rhodobacterales</taxon>
        <taxon>Roseobacteraceae</taxon>
        <taxon>Hasllibacter</taxon>
    </lineage>
</organism>
<dbReference type="RefSeq" id="WP_245883806.1">
    <property type="nucleotide sequence ID" value="NZ_PVTT01000002.1"/>
</dbReference>
<keyword evidence="3" id="KW-0378">Hydrolase</keyword>
<dbReference type="GO" id="GO:0004519">
    <property type="term" value="F:endonuclease activity"/>
    <property type="evidence" value="ECO:0007669"/>
    <property type="project" value="UniProtKB-KW"/>
</dbReference>
<dbReference type="SUPFAM" id="SSF160443">
    <property type="entry name" value="SMR domain-like"/>
    <property type="match status" value="1"/>
</dbReference>
<dbReference type="InterPro" id="IPR036063">
    <property type="entry name" value="Smr_dom_sf"/>
</dbReference>
<evidence type="ECO:0000313" key="4">
    <source>
        <dbReference type="Proteomes" id="UP000238801"/>
    </source>
</evidence>
<accession>A0A2T0X2J9</accession>
<keyword evidence="4" id="KW-1185">Reference proteome</keyword>
<dbReference type="InterPro" id="IPR002625">
    <property type="entry name" value="Smr_dom"/>
</dbReference>
<feature type="region of interest" description="Disordered" evidence="1">
    <location>
        <begin position="23"/>
        <end position="91"/>
    </location>
</feature>
<dbReference type="Pfam" id="PF01713">
    <property type="entry name" value="Smr"/>
    <property type="match status" value="1"/>
</dbReference>
<gene>
    <name evidence="3" type="ORF">BCF33_2003</name>
</gene>
<proteinExistence type="predicted"/>
<dbReference type="Gene3D" id="3.30.1370.110">
    <property type="match status" value="1"/>
</dbReference>
<name>A0A2T0X2J9_9RHOB</name>
<dbReference type="PANTHER" id="PTHR35562:SF2">
    <property type="entry name" value="DNA ENDONUCLEASE SMRA-RELATED"/>
    <property type="match status" value="1"/>
</dbReference>
<evidence type="ECO:0000256" key="1">
    <source>
        <dbReference type="SAM" id="MobiDB-lite"/>
    </source>
</evidence>